<feature type="region of interest" description="Disordered" evidence="1">
    <location>
        <begin position="211"/>
        <end position="235"/>
    </location>
</feature>
<keyword evidence="2" id="KW-0472">Membrane</keyword>
<feature type="transmembrane region" description="Helical" evidence="2">
    <location>
        <begin position="64"/>
        <end position="82"/>
    </location>
</feature>
<evidence type="ECO:0000256" key="1">
    <source>
        <dbReference type="SAM" id="MobiDB-lite"/>
    </source>
</evidence>
<feature type="transmembrane region" description="Helical" evidence="2">
    <location>
        <begin position="31"/>
        <end position="52"/>
    </location>
</feature>
<feature type="transmembrane region" description="Helical" evidence="2">
    <location>
        <begin position="94"/>
        <end position="113"/>
    </location>
</feature>
<keyword evidence="2" id="KW-1133">Transmembrane helix</keyword>
<organism evidence="3 4">
    <name type="scientific">Lentinula raphanica</name>
    <dbReference type="NCBI Taxonomy" id="153919"/>
    <lineage>
        <taxon>Eukaryota</taxon>
        <taxon>Fungi</taxon>
        <taxon>Dikarya</taxon>
        <taxon>Basidiomycota</taxon>
        <taxon>Agaricomycotina</taxon>
        <taxon>Agaricomycetes</taxon>
        <taxon>Agaricomycetidae</taxon>
        <taxon>Agaricales</taxon>
        <taxon>Marasmiineae</taxon>
        <taxon>Omphalotaceae</taxon>
        <taxon>Lentinula</taxon>
    </lineage>
</organism>
<sequence>MANVVTPQDIPLPEILDYILSFLSDILPPPVYSILISVLSNSLALLSTLLTLLFDSSNWNAQTLLPPIIALLTAYLAIISLYRTTSWLLRTSFWFIKWGTILAAVAAGTGYLLGNEGAMVTSRGVANTAAGFILDALNGDQSNAARSAQSSSSRRKRPQAWKSFKDHNEWQYRERQAGDGSNDNARILIDSVVASATSLIQESNWWGFFDGAGEDKDKGSEKGKGKGKESGSVSR</sequence>
<evidence type="ECO:0000313" key="3">
    <source>
        <dbReference type="EMBL" id="KAJ3841673.1"/>
    </source>
</evidence>
<proteinExistence type="predicted"/>
<keyword evidence="4" id="KW-1185">Reference proteome</keyword>
<dbReference type="AlphaFoldDB" id="A0AA38PEX0"/>
<reference evidence="3" key="1">
    <citation type="submission" date="2022-08" db="EMBL/GenBank/DDBJ databases">
        <authorList>
            <consortium name="DOE Joint Genome Institute"/>
            <person name="Min B."/>
            <person name="Riley R."/>
            <person name="Sierra-Patev S."/>
            <person name="Naranjo-Ortiz M."/>
            <person name="Looney B."/>
            <person name="Konkel Z."/>
            <person name="Slot J.C."/>
            <person name="Sakamoto Y."/>
            <person name="Steenwyk J.L."/>
            <person name="Rokas A."/>
            <person name="Carro J."/>
            <person name="Camarero S."/>
            <person name="Ferreira P."/>
            <person name="Molpeceres G."/>
            <person name="Ruiz-Duenas F.J."/>
            <person name="Serrano A."/>
            <person name="Henrissat B."/>
            <person name="Drula E."/>
            <person name="Hughes K.W."/>
            <person name="Mata J.L."/>
            <person name="Ishikawa N.K."/>
            <person name="Vargas-Isla R."/>
            <person name="Ushijima S."/>
            <person name="Smith C.A."/>
            <person name="Ahrendt S."/>
            <person name="Andreopoulos W."/>
            <person name="He G."/>
            <person name="Labutti K."/>
            <person name="Lipzen A."/>
            <person name="Ng V."/>
            <person name="Sandor L."/>
            <person name="Barry K."/>
            <person name="Martinez A.T."/>
            <person name="Xiao Y."/>
            <person name="Gibbons J.G."/>
            <person name="Terashima K."/>
            <person name="Hibbett D.S."/>
            <person name="Grigoriev I.V."/>
        </authorList>
    </citation>
    <scope>NUCLEOTIDE SEQUENCE</scope>
    <source>
        <strain evidence="3">TFB9207</strain>
    </source>
</reference>
<name>A0AA38PEX0_9AGAR</name>
<keyword evidence="2" id="KW-0812">Transmembrane</keyword>
<dbReference type="Proteomes" id="UP001163846">
    <property type="component" value="Unassembled WGS sequence"/>
</dbReference>
<evidence type="ECO:0000313" key="4">
    <source>
        <dbReference type="Proteomes" id="UP001163846"/>
    </source>
</evidence>
<dbReference type="EMBL" id="MU806031">
    <property type="protein sequence ID" value="KAJ3841673.1"/>
    <property type="molecule type" value="Genomic_DNA"/>
</dbReference>
<feature type="compositionally biased region" description="Basic and acidic residues" evidence="1">
    <location>
        <begin position="213"/>
        <end position="229"/>
    </location>
</feature>
<comment type="caution">
    <text evidence="3">The sequence shown here is derived from an EMBL/GenBank/DDBJ whole genome shotgun (WGS) entry which is preliminary data.</text>
</comment>
<evidence type="ECO:0000256" key="2">
    <source>
        <dbReference type="SAM" id="Phobius"/>
    </source>
</evidence>
<accession>A0AA38PEX0</accession>
<protein>
    <submittedName>
        <fullName evidence="3">Uncharacterized protein</fullName>
    </submittedName>
</protein>
<gene>
    <name evidence="3" type="ORF">F5878DRAFT_609636</name>
</gene>